<organism evidence="2 3">
    <name type="scientific">Cryobacterium psychrophilum</name>
    <dbReference type="NCBI Taxonomy" id="41988"/>
    <lineage>
        <taxon>Bacteria</taxon>
        <taxon>Bacillati</taxon>
        <taxon>Actinomycetota</taxon>
        <taxon>Actinomycetes</taxon>
        <taxon>Micrococcales</taxon>
        <taxon>Microbacteriaceae</taxon>
        <taxon>Cryobacterium</taxon>
    </lineage>
</organism>
<evidence type="ECO:0000313" key="2">
    <source>
        <dbReference type="EMBL" id="TFD77487.1"/>
    </source>
</evidence>
<dbReference type="EMBL" id="SOHQ01000031">
    <property type="protein sequence ID" value="TFD77487.1"/>
    <property type="molecule type" value="Genomic_DNA"/>
</dbReference>
<dbReference type="Gene3D" id="3.40.50.720">
    <property type="entry name" value="NAD(P)-binding Rossmann-like Domain"/>
    <property type="match status" value="1"/>
</dbReference>
<dbReference type="PANTHER" id="PTHR48079:SF6">
    <property type="entry name" value="NAD(P)-BINDING DOMAIN-CONTAINING PROTEIN-RELATED"/>
    <property type="match status" value="1"/>
</dbReference>
<protein>
    <submittedName>
        <fullName evidence="2">NAD-dependent epimerase/dehydratase family protein</fullName>
    </submittedName>
</protein>
<dbReference type="InterPro" id="IPR051783">
    <property type="entry name" value="NAD(P)-dependent_oxidoreduct"/>
</dbReference>
<dbReference type="PANTHER" id="PTHR48079">
    <property type="entry name" value="PROTEIN YEEZ"/>
    <property type="match status" value="1"/>
</dbReference>
<comment type="caution">
    <text evidence="2">The sequence shown here is derived from an EMBL/GenBank/DDBJ whole genome shotgun (WGS) entry which is preliminary data.</text>
</comment>
<dbReference type="SUPFAM" id="SSF51735">
    <property type="entry name" value="NAD(P)-binding Rossmann-fold domains"/>
    <property type="match status" value="1"/>
</dbReference>
<dbReference type="OrthoDB" id="4820988at2"/>
<reference evidence="2 3" key="1">
    <citation type="submission" date="2019-03" db="EMBL/GenBank/DDBJ databases">
        <title>Genomics of glacier-inhabiting Cryobacterium strains.</title>
        <authorList>
            <person name="Liu Q."/>
            <person name="Xin Y.-H."/>
        </authorList>
    </citation>
    <scope>NUCLEOTIDE SEQUENCE [LARGE SCALE GENOMIC DNA]</scope>
    <source>
        <strain evidence="2 3">CGMCC 1.4292</strain>
    </source>
</reference>
<accession>A0A4Y8KMK5</accession>
<sequence length="331" mass="35309">MGKSALIIGGTGQLGVAAAGRLGRAGWDVTVTYRGDAPADPRGATRSIRLDHADSDALFAAARGRDLVLDTAAFDAENATQLAGLAGDVGSLVVISTGMLYAPAPDTEPLTEEAPVINESGMSYPAAKVRLEQALLAVRDLPVSILRPGAIHGPHTTELREWFFIKRVFDGRRSVLLADHGGRPLSTSATVNVAELVLLCAEQPGLRVLNAVDEQAHSPAEMARLVFALMQHDAEVHTFAGPPRGGVGASPWDRGQSEVLSMAAAREQLGYRPAVSYVDGLAIDIRWASDAVTAAQERGASWRQVFPYTAARHGERDWFRYAAEDAFLPRP</sequence>
<dbReference type="InterPro" id="IPR036291">
    <property type="entry name" value="NAD(P)-bd_dom_sf"/>
</dbReference>
<dbReference type="RefSeq" id="WP_134173100.1">
    <property type="nucleotide sequence ID" value="NZ_SODI01000001.1"/>
</dbReference>
<dbReference type="GO" id="GO:0004029">
    <property type="term" value="F:aldehyde dehydrogenase (NAD+) activity"/>
    <property type="evidence" value="ECO:0007669"/>
    <property type="project" value="TreeGrafter"/>
</dbReference>
<feature type="domain" description="NAD-dependent epimerase/dehydratase" evidence="1">
    <location>
        <begin position="5"/>
        <end position="158"/>
    </location>
</feature>
<dbReference type="AlphaFoldDB" id="A0A4Y8KMK5"/>
<dbReference type="Pfam" id="PF01370">
    <property type="entry name" value="Epimerase"/>
    <property type="match status" value="1"/>
</dbReference>
<evidence type="ECO:0000259" key="1">
    <source>
        <dbReference type="Pfam" id="PF01370"/>
    </source>
</evidence>
<dbReference type="GO" id="GO:0005737">
    <property type="term" value="C:cytoplasm"/>
    <property type="evidence" value="ECO:0007669"/>
    <property type="project" value="TreeGrafter"/>
</dbReference>
<keyword evidence="3" id="KW-1185">Reference proteome</keyword>
<gene>
    <name evidence="2" type="ORF">E3T53_11790</name>
</gene>
<name>A0A4Y8KMK5_9MICO</name>
<proteinExistence type="predicted"/>
<dbReference type="InterPro" id="IPR001509">
    <property type="entry name" value="Epimerase_deHydtase"/>
</dbReference>
<evidence type="ECO:0000313" key="3">
    <source>
        <dbReference type="Proteomes" id="UP000298218"/>
    </source>
</evidence>
<dbReference type="Proteomes" id="UP000298218">
    <property type="component" value="Unassembled WGS sequence"/>
</dbReference>